<name>A0A9N9JT05_9GLOM</name>
<proteinExistence type="predicted"/>
<evidence type="ECO:0000313" key="1">
    <source>
        <dbReference type="EMBL" id="CAG8794686.1"/>
    </source>
</evidence>
<organism evidence="1 2">
    <name type="scientific">Dentiscutata erythropus</name>
    <dbReference type="NCBI Taxonomy" id="1348616"/>
    <lineage>
        <taxon>Eukaryota</taxon>
        <taxon>Fungi</taxon>
        <taxon>Fungi incertae sedis</taxon>
        <taxon>Mucoromycota</taxon>
        <taxon>Glomeromycotina</taxon>
        <taxon>Glomeromycetes</taxon>
        <taxon>Diversisporales</taxon>
        <taxon>Gigasporaceae</taxon>
        <taxon>Dentiscutata</taxon>
    </lineage>
</organism>
<dbReference type="AlphaFoldDB" id="A0A9N9JT05"/>
<dbReference type="EMBL" id="CAJVPY010029838">
    <property type="protein sequence ID" value="CAG8794686.1"/>
    <property type="molecule type" value="Genomic_DNA"/>
</dbReference>
<comment type="caution">
    <text evidence="1">The sequence shown here is derived from an EMBL/GenBank/DDBJ whole genome shotgun (WGS) entry which is preliminary data.</text>
</comment>
<accession>A0A9N9JT05</accession>
<sequence length="42" mass="4681">TESSVKSISETLHKELIATSDLAVLDQNPQALDHPIWLNTKH</sequence>
<protein>
    <submittedName>
        <fullName evidence="1">16385_t:CDS:1</fullName>
    </submittedName>
</protein>
<keyword evidence="2" id="KW-1185">Reference proteome</keyword>
<feature type="non-terminal residue" evidence="1">
    <location>
        <position position="42"/>
    </location>
</feature>
<reference evidence="1" key="1">
    <citation type="submission" date="2021-06" db="EMBL/GenBank/DDBJ databases">
        <authorList>
            <person name="Kallberg Y."/>
            <person name="Tangrot J."/>
            <person name="Rosling A."/>
        </authorList>
    </citation>
    <scope>NUCLEOTIDE SEQUENCE</scope>
    <source>
        <strain evidence="1">MA453B</strain>
    </source>
</reference>
<gene>
    <name evidence="1" type="ORF">DERYTH_LOCUS22118</name>
</gene>
<dbReference type="Proteomes" id="UP000789405">
    <property type="component" value="Unassembled WGS sequence"/>
</dbReference>
<feature type="non-terminal residue" evidence="1">
    <location>
        <position position="1"/>
    </location>
</feature>
<evidence type="ECO:0000313" key="2">
    <source>
        <dbReference type="Proteomes" id="UP000789405"/>
    </source>
</evidence>